<sequence length="777" mass="84126">VDAVSSSTSNKPESSVPPVLPSCSQTVSSGPSTPGTGELHVGSQALRDLVHESGFGVQEEGMPAAQRVLLSDVSSQAVLVLLHYLYSAHCSIAVSLRPHVLELASRLAHRTCRPFNRELEQLCLLQPETMAAVGGDDIHENQEENANNQTDLAFMELLQSMWNKEDEDTGDSDGVDAGGQSEDREEDGVTAGDREIHEEHVNEEELEEIYEFAATQRQRLEQQSSMEEEDDEEDAEQGGDAAFTNLKPNLQLEPEPSLDRSYSRLFSQSWGVYDEGDNSSKSSTPLPHPAPHGATFATSSRTLLQSSASVVDELSLNLPIPGPSPGQAAHRQDNGDSRVVAAEAMDASLKRESRGPHGICIPLSPDSPAKKDEPELIVLSDSSEELEENCRLSPQSYTRIKSSQNPSPKESVCNFEFSPGDPDGCSPELSWLIPSTPLQSGRNTKSSSVQTNSSMCRTQLFLRGDSSPPASPFKNKVQTFNSPLKPSASAGDTASRESSPKHSKNLLSISSSDLKVSPEKCCNPNKNTDVSAAPCSFRDSSKHETPLQLRFQPCSSTPLHTEVLQSPVPSGASPLNMDPEKQSVSGQMKERTSLESLENTESGSFQLSPVSNPSDPPSAESNMQHGLKTTGGRNEQEEIEGMDRSNEMMGKISVADVRESSFHQSFMDEPPIAFNDSWGLDPSTEANPGCFSLRLEDTEESSPRERPGSFSTSKPPFSNSIQSPAPDPGPLIPSEVDNGLLDSKIWDSWEGDEEEEEGLPLSQRVNPAAQLKTPSKC</sequence>
<comment type="caution">
    <text evidence="2">The sequence shown here is derived from an EMBL/GenBank/DDBJ whole genome shotgun (WGS) entry which is preliminary data.</text>
</comment>
<evidence type="ECO:0000256" key="1">
    <source>
        <dbReference type="SAM" id="MobiDB-lite"/>
    </source>
</evidence>
<feature type="compositionally biased region" description="Polar residues" evidence="1">
    <location>
        <begin position="436"/>
        <end position="457"/>
    </location>
</feature>
<evidence type="ECO:0000313" key="2">
    <source>
        <dbReference type="EMBL" id="MEQ2205932.1"/>
    </source>
</evidence>
<reference evidence="2 3" key="1">
    <citation type="submission" date="2021-06" db="EMBL/GenBank/DDBJ databases">
        <authorList>
            <person name="Palmer J.M."/>
        </authorList>
    </citation>
    <scope>NUCLEOTIDE SEQUENCE [LARGE SCALE GENOMIC DNA]</scope>
    <source>
        <strain evidence="2 3">XC_2019</strain>
        <tissue evidence="2">Muscle</tissue>
    </source>
</reference>
<keyword evidence="3" id="KW-1185">Reference proteome</keyword>
<dbReference type="EMBL" id="JAHRIN010042401">
    <property type="protein sequence ID" value="MEQ2205932.1"/>
    <property type="molecule type" value="Genomic_DNA"/>
</dbReference>
<evidence type="ECO:0000313" key="3">
    <source>
        <dbReference type="Proteomes" id="UP001434883"/>
    </source>
</evidence>
<feature type="compositionally biased region" description="Polar residues" evidence="1">
    <location>
        <begin position="22"/>
        <end position="35"/>
    </location>
</feature>
<feature type="compositionally biased region" description="Polar residues" evidence="1">
    <location>
        <begin position="1"/>
        <end position="13"/>
    </location>
</feature>
<feature type="compositionally biased region" description="Acidic residues" evidence="1">
    <location>
        <begin position="165"/>
        <end position="174"/>
    </location>
</feature>
<feature type="compositionally biased region" description="Polar residues" evidence="1">
    <location>
        <begin position="594"/>
        <end position="624"/>
    </location>
</feature>
<feature type="region of interest" description="Disordered" evidence="1">
    <location>
        <begin position="316"/>
        <end position="371"/>
    </location>
</feature>
<dbReference type="PANTHER" id="PTHR21541">
    <property type="entry name" value="BTB POZ DOMAIN CONTAINING 12"/>
    <property type="match status" value="1"/>
</dbReference>
<feature type="region of interest" description="Disordered" evidence="1">
    <location>
        <begin position="274"/>
        <end position="295"/>
    </location>
</feature>
<feature type="non-terminal residue" evidence="2">
    <location>
        <position position="1"/>
    </location>
</feature>
<feature type="region of interest" description="Disordered" evidence="1">
    <location>
        <begin position="217"/>
        <end position="259"/>
    </location>
</feature>
<feature type="compositionally biased region" description="Polar residues" evidence="1">
    <location>
        <begin position="505"/>
        <end position="514"/>
    </location>
</feature>
<feature type="region of interest" description="Disordered" evidence="1">
    <location>
        <begin position="396"/>
        <end position="540"/>
    </location>
</feature>
<feature type="region of interest" description="Disordered" evidence="1">
    <location>
        <begin position="1"/>
        <end position="40"/>
    </location>
</feature>
<feature type="compositionally biased region" description="Acidic residues" evidence="1">
    <location>
        <begin position="749"/>
        <end position="758"/>
    </location>
</feature>
<accession>A0ABV0RE22</accession>
<gene>
    <name evidence="2" type="ORF">XENOCAPTIV_018641</name>
</gene>
<proteinExistence type="predicted"/>
<dbReference type="PANTHER" id="PTHR21541:SF3">
    <property type="entry name" value="STRUCTURE-SPECIFIC ENDONUCLEASE SUBUNIT SLX4"/>
    <property type="match status" value="1"/>
</dbReference>
<organism evidence="2 3">
    <name type="scientific">Xenoophorus captivus</name>
    <dbReference type="NCBI Taxonomy" id="1517983"/>
    <lineage>
        <taxon>Eukaryota</taxon>
        <taxon>Metazoa</taxon>
        <taxon>Chordata</taxon>
        <taxon>Craniata</taxon>
        <taxon>Vertebrata</taxon>
        <taxon>Euteleostomi</taxon>
        <taxon>Actinopterygii</taxon>
        <taxon>Neopterygii</taxon>
        <taxon>Teleostei</taxon>
        <taxon>Neoteleostei</taxon>
        <taxon>Acanthomorphata</taxon>
        <taxon>Ovalentaria</taxon>
        <taxon>Atherinomorphae</taxon>
        <taxon>Cyprinodontiformes</taxon>
        <taxon>Goodeidae</taxon>
        <taxon>Xenoophorus</taxon>
    </lineage>
</organism>
<dbReference type="Proteomes" id="UP001434883">
    <property type="component" value="Unassembled WGS sequence"/>
</dbReference>
<feature type="compositionally biased region" description="Acidic residues" evidence="1">
    <location>
        <begin position="226"/>
        <end position="237"/>
    </location>
</feature>
<feature type="compositionally biased region" description="Polar residues" evidence="1">
    <location>
        <begin position="709"/>
        <end position="723"/>
    </location>
</feature>
<feature type="region of interest" description="Disordered" evidence="1">
    <location>
        <begin position="165"/>
        <end position="204"/>
    </location>
</feature>
<name>A0ABV0RE22_9TELE</name>
<dbReference type="InterPro" id="IPR011333">
    <property type="entry name" value="SKP1/BTB/POZ_sf"/>
</dbReference>
<feature type="compositionally biased region" description="Polar residues" evidence="1">
    <location>
        <begin position="396"/>
        <end position="408"/>
    </location>
</feature>
<feature type="region of interest" description="Disordered" evidence="1">
    <location>
        <begin position="560"/>
        <end position="647"/>
    </location>
</feature>
<protein>
    <submittedName>
        <fullName evidence="2">Uncharacterized protein</fullName>
    </submittedName>
</protein>
<feature type="region of interest" description="Disordered" evidence="1">
    <location>
        <begin position="673"/>
        <end position="777"/>
    </location>
</feature>
<dbReference type="Gene3D" id="3.30.710.10">
    <property type="entry name" value="Potassium Channel Kv1.1, Chain A"/>
    <property type="match status" value="1"/>
</dbReference>